<dbReference type="PANTHER" id="PTHR43639:SF1">
    <property type="entry name" value="SHORT-CHAIN DEHYDROGENASE_REDUCTASE FAMILY PROTEIN"/>
    <property type="match status" value="1"/>
</dbReference>
<dbReference type="SUPFAM" id="SSF51735">
    <property type="entry name" value="NAD(P)-binding Rossmann-fold domains"/>
    <property type="match status" value="1"/>
</dbReference>
<comment type="similarity">
    <text evidence="1">Belongs to the short-chain dehydrogenases/reductases (SDR) family.</text>
</comment>
<dbReference type="Gene3D" id="3.40.50.720">
    <property type="entry name" value="NAD(P)-binding Rossmann-like Domain"/>
    <property type="match status" value="1"/>
</dbReference>
<dbReference type="AlphaFoldDB" id="A0A6A5QZ47"/>
<sequence length="281" mass="29265">MAGYRPSAPKVQQQDLQGKVALITGATKGIGRATALDLATRGCSIIGTYSSPQSAHNFDVLSHTISTLYSSSPCSAPILLGIVSDITTLSSISPIQRAIESMSATNTLDILILNAAIHTAPKLGSASASDMTDSLTGNLHWPMVLLETLVRENSLANDARVVAITSDIIRSPAQGSSLFAATRAGLEALVRAWAVELPPLFPGTTVNAVSVGMVDTPGLSGLPVQDSAKVRDERVKRVKVVEGGRVGFAEEVADVVGWLVSEKARWVTGSVVPANGGAERV</sequence>
<evidence type="ECO:0008006" key="5">
    <source>
        <dbReference type="Google" id="ProtNLM"/>
    </source>
</evidence>
<proteinExistence type="inferred from homology"/>
<name>A0A6A5QZ47_AMPQU</name>
<dbReference type="OrthoDB" id="47007at2759"/>
<dbReference type="InterPro" id="IPR036291">
    <property type="entry name" value="NAD(P)-bd_dom_sf"/>
</dbReference>
<keyword evidence="2" id="KW-0560">Oxidoreductase</keyword>
<dbReference type="Proteomes" id="UP000800096">
    <property type="component" value="Unassembled WGS sequence"/>
</dbReference>
<protein>
    <recommendedName>
        <fullName evidence="5">NAD(P)-binding protein</fullName>
    </recommendedName>
</protein>
<dbReference type="Pfam" id="PF13561">
    <property type="entry name" value="adh_short_C2"/>
    <property type="match status" value="1"/>
</dbReference>
<gene>
    <name evidence="3" type="ORF">BDU57DRAFT_546428</name>
</gene>
<dbReference type="EMBL" id="ML979133">
    <property type="protein sequence ID" value="KAF1919846.1"/>
    <property type="molecule type" value="Genomic_DNA"/>
</dbReference>
<dbReference type="PRINTS" id="PR00081">
    <property type="entry name" value="GDHRDH"/>
</dbReference>
<evidence type="ECO:0000256" key="2">
    <source>
        <dbReference type="ARBA" id="ARBA00023002"/>
    </source>
</evidence>
<dbReference type="CDD" id="cd05233">
    <property type="entry name" value="SDR_c"/>
    <property type="match status" value="1"/>
</dbReference>
<organism evidence="3 4">
    <name type="scientific">Ampelomyces quisqualis</name>
    <name type="common">Powdery mildew agent</name>
    <dbReference type="NCBI Taxonomy" id="50730"/>
    <lineage>
        <taxon>Eukaryota</taxon>
        <taxon>Fungi</taxon>
        <taxon>Dikarya</taxon>
        <taxon>Ascomycota</taxon>
        <taxon>Pezizomycotina</taxon>
        <taxon>Dothideomycetes</taxon>
        <taxon>Pleosporomycetidae</taxon>
        <taxon>Pleosporales</taxon>
        <taxon>Pleosporineae</taxon>
        <taxon>Phaeosphaeriaceae</taxon>
        <taxon>Ampelomyces</taxon>
    </lineage>
</organism>
<evidence type="ECO:0000256" key="1">
    <source>
        <dbReference type="ARBA" id="ARBA00006484"/>
    </source>
</evidence>
<dbReference type="InterPro" id="IPR002347">
    <property type="entry name" value="SDR_fam"/>
</dbReference>
<accession>A0A6A5QZ47</accession>
<evidence type="ECO:0000313" key="4">
    <source>
        <dbReference type="Proteomes" id="UP000800096"/>
    </source>
</evidence>
<reference evidence="3" key="1">
    <citation type="journal article" date="2020" name="Stud. Mycol.">
        <title>101 Dothideomycetes genomes: a test case for predicting lifestyles and emergence of pathogens.</title>
        <authorList>
            <person name="Haridas S."/>
            <person name="Albert R."/>
            <person name="Binder M."/>
            <person name="Bloem J."/>
            <person name="Labutti K."/>
            <person name="Salamov A."/>
            <person name="Andreopoulos B."/>
            <person name="Baker S."/>
            <person name="Barry K."/>
            <person name="Bills G."/>
            <person name="Bluhm B."/>
            <person name="Cannon C."/>
            <person name="Castanera R."/>
            <person name="Culley D."/>
            <person name="Daum C."/>
            <person name="Ezra D."/>
            <person name="Gonzalez J."/>
            <person name="Henrissat B."/>
            <person name="Kuo A."/>
            <person name="Liang C."/>
            <person name="Lipzen A."/>
            <person name="Lutzoni F."/>
            <person name="Magnuson J."/>
            <person name="Mondo S."/>
            <person name="Nolan M."/>
            <person name="Ohm R."/>
            <person name="Pangilinan J."/>
            <person name="Park H.-J."/>
            <person name="Ramirez L."/>
            <person name="Alfaro M."/>
            <person name="Sun H."/>
            <person name="Tritt A."/>
            <person name="Yoshinaga Y."/>
            <person name="Zwiers L.-H."/>
            <person name="Turgeon B."/>
            <person name="Goodwin S."/>
            <person name="Spatafora J."/>
            <person name="Crous P."/>
            <person name="Grigoriev I."/>
        </authorList>
    </citation>
    <scope>NUCLEOTIDE SEQUENCE</scope>
    <source>
        <strain evidence="3">HMLAC05119</strain>
    </source>
</reference>
<dbReference type="GO" id="GO:0016491">
    <property type="term" value="F:oxidoreductase activity"/>
    <property type="evidence" value="ECO:0007669"/>
    <property type="project" value="UniProtKB-KW"/>
</dbReference>
<evidence type="ECO:0000313" key="3">
    <source>
        <dbReference type="EMBL" id="KAF1919846.1"/>
    </source>
</evidence>
<dbReference type="PANTHER" id="PTHR43639">
    <property type="entry name" value="OXIDOREDUCTASE, SHORT-CHAIN DEHYDROGENASE/REDUCTASE FAMILY (AFU_ORTHOLOGUE AFUA_5G02870)"/>
    <property type="match status" value="1"/>
</dbReference>
<keyword evidence="4" id="KW-1185">Reference proteome</keyword>